<evidence type="ECO:0000313" key="2">
    <source>
        <dbReference type="EMBL" id="EWM20070.1"/>
    </source>
</evidence>
<sequence length="137" mass="14759">RVRACLLSFRFPPLSAFKDSPCPSPDVFASTSSLPPRPAPPFPPSSPPLSSHPCLATFPIPPPPPAAFPFLRAHHSIPWAHPPSVYFSPPAPFPSSFLYGRARQSHRLSLLSGCAARAQGVKREKEAGTQILPFEGV</sequence>
<feature type="compositionally biased region" description="Pro residues" evidence="1">
    <location>
        <begin position="35"/>
        <end position="47"/>
    </location>
</feature>
<dbReference type="Proteomes" id="UP000019335">
    <property type="component" value="Unassembled WGS sequence"/>
</dbReference>
<feature type="region of interest" description="Disordered" evidence="1">
    <location>
        <begin position="17"/>
        <end position="50"/>
    </location>
</feature>
<accession>W7SYZ5</accession>
<proteinExistence type="predicted"/>
<comment type="caution">
    <text evidence="2">The sequence shown here is derived from an EMBL/GenBank/DDBJ whole genome shotgun (WGS) entry which is preliminary data.</text>
</comment>
<evidence type="ECO:0000313" key="3">
    <source>
        <dbReference type="Proteomes" id="UP000019335"/>
    </source>
</evidence>
<protein>
    <submittedName>
        <fullName evidence="2">Uncharacterized protein</fullName>
    </submittedName>
</protein>
<reference evidence="2 3" key="1">
    <citation type="journal article" date="2014" name="Mol. Plant">
        <title>Chromosome Scale Genome Assembly and Transcriptome Profiling of Nannochloropsis gaditana in Nitrogen Depletion.</title>
        <authorList>
            <person name="Corteggiani Carpinelli E."/>
            <person name="Telatin A."/>
            <person name="Vitulo N."/>
            <person name="Forcato C."/>
            <person name="D'Angelo M."/>
            <person name="Schiavon R."/>
            <person name="Vezzi A."/>
            <person name="Giacometti G.M."/>
            <person name="Morosinotto T."/>
            <person name="Valle G."/>
        </authorList>
    </citation>
    <scope>NUCLEOTIDE SEQUENCE [LARGE SCALE GENOMIC DNA]</scope>
    <source>
        <strain evidence="2 3">B-31</strain>
    </source>
</reference>
<gene>
    <name evidence="2" type="ORF">Naga_101963g1</name>
</gene>
<dbReference type="AlphaFoldDB" id="W7SYZ5"/>
<feature type="non-terminal residue" evidence="2">
    <location>
        <position position="1"/>
    </location>
</feature>
<name>W7SYZ5_9STRA</name>
<dbReference type="EMBL" id="AZIL01003397">
    <property type="protein sequence ID" value="EWM20070.1"/>
    <property type="molecule type" value="Genomic_DNA"/>
</dbReference>
<evidence type="ECO:0000256" key="1">
    <source>
        <dbReference type="SAM" id="MobiDB-lite"/>
    </source>
</evidence>
<organism evidence="2 3">
    <name type="scientific">Nannochloropsis gaditana</name>
    <dbReference type="NCBI Taxonomy" id="72520"/>
    <lineage>
        <taxon>Eukaryota</taxon>
        <taxon>Sar</taxon>
        <taxon>Stramenopiles</taxon>
        <taxon>Ochrophyta</taxon>
        <taxon>Eustigmatophyceae</taxon>
        <taxon>Eustigmatales</taxon>
        <taxon>Monodopsidaceae</taxon>
        <taxon>Nannochloropsis</taxon>
    </lineage>
</organism>
<keyword evidence="3" id="KW-1185">Reference proteome</keyword>